<comment type="similarity">
    <text evidence="3">Belongs to the DegT/DnrJ/EryC1 family.</text>
</comment>
<dbReference type="PANTHER" id="PTHR30244">
    <property type="entry name" value="TRANSAMINASE"/>
    <property type="match status" value="1"/>
</dbReference>
<dbReference type="RefSeq" id="WP_103067517.1">
    <property type="nucleotide sequence ID" value="NZ_AZRL01000022.1"/>
</dbReference>
<dbReference type="Proteomes" id="UP000236434">
    <property type="component" value="Unassembled WGS sequence"/>
</dbReference>
<dbReference type="InterPro" id="IPR015421">
    <property type="entry name" value="PyrdxlP-dep_Trfase_major"/>
</dbReference>
<protein>
    <submittedName>
        <fullName evidence="4">Polysaccharide biosynthesis protein</fullName>
    </submittedName>
</protein>
<dbReference type="Gene3D" id="3.40.640.10">
    <property type="entry name" value="Type I PLP-dependent aspartate aminotransferase-like (Major domain)"/>
    <property type="match status" value="1"/>
</dbReference>
<dbReference type="InterPro" id="IPR015424">
    <property type="entry name" value="PyrdxlP-dep_Trfase"/>
</dbReference>
<dbReference type="InterPro" id="IPR015422">
    <property type="entry name" value="PyrdxlP-dep_Trfase_small"/>
</dbReference>
<dbReference type="CDD" id="cd00616">
    <property type="entry name" value="AHBA_syn"/>
    <property type="match status" value="1"/>
</dbReference>
<dbReference type="PIRSF" id="PIRSF000390">
    <property type="entry name" value="PLP_StrS"/>
    <property type="match status" value="1"/>
</dbReference>
<sequence>MFVPLSGADITDFEKKTIMDVLNSERLALGPYLEKFQEIIKEYADTKYALAVNSGTSALHLILKALDFQQNQKMIVTPFTFISSANVALFEKGIPVFVDIDPHTYNLSIKNLKEFIGKDYRDEVTTFMGVDIFGVPLEWDEILKILPDKIKIIEDSCEALGGEYKGRKLGTFGKAGTYAFYPNKQITTGEGGVIVTDDEEIFELCKSMSNQGRGKSGEWLVSERLGYNYRMDEMSAALGFAQMKRIEEISSKRKEKAMNYFDLFKSEERVVLPFIPQEVTSQSWFVFVLRLNLDWVSELIHIPTWVRNFDLPMKIEGEQNRKEWKELVNKIRKVLRTFLKKLGEKGVESKNYFYPVHLQPFYRKMFGYEEGDYPVTELISSLTFAIPFFSNISLEEQNYVYQIITDSLTEMKNETFD</sequence>
<feature type="modified residue" description="N6-(pyridoxal phosphate)lysine" evidence="2">
    <location>
        <position position="184"/>
    </location>
</feature>
<dbReference type="OrthoDB" id="9810913at2"/>
<dbReference type="GO" id="GO:0008483">
    <property type="term" value="F:transaminase activity"/>
    <property type="evidence" value="ECO:0007669"/>
    <property type="project" value="TreeGrafter"/>
</dbReference>
<evidence type="ECO:0000256" key="2">
    <source>
        <dbReference type="PIRSR" id="PIRSR000390-2"/>
    </source>
</evidence>
<gene>
    <name evidence="4" type="ORF">X929_08315</name>
</gene>
<feature type="active site" description="Proton acceptor" evidence="1">
    <location>
        <position position="184"/>
    </location>
</feature>
<dbReference type="GO" id="GO:0030170">
    <property type="term" value="F:pyridoxal phosphate binding"/>
    <property type="evidence" value="ECO:0007669"/>
    <property type="project" value="TreeGrafter"/>
</dbReference>
<comment type="caution">
    <text evidence="4">The sequence shown here is derived from an EMBL/GenBank/DDBJ whole genome shotgun (WGS) entry which is preliminary data.</text>
</comment>
<dbReference type="GO" id="GO:0000271">
    <property type="term" value="P:polysaccharide biosynthetic process"/>
    <property type="evidence" value="ECO:0007669"/>
    <property type="project" value="TreeGrafter"/>
</dbReference>
<keyword evidence="2 3" id="KW-0663">Pyridoxal phosphate</keyword>
<dbReference type="Pfam" id="PF01041">
    <property type="entry name" value="DegT_DnrJ_EryC1"/>
    <property type="match status" value="2"/>
</dbReference>
<dbReference type="EMBL" id="AZRL01000022">
    <property type="protein sequence ID" value="PNR94886.1"/>
    <property type="molecule type" value="Genomic_DNA"/>
</dbReference>
<dbReference type="InterPro" id="IPR000653">
    <property type="entry name" value="DegT/StrS_aminotransferase"/>
</dbReference>
<organism evidence="4 5">
    <name type="scientific">Petrotoga olearia DSM 13574</name>
    <dbReference type="NCBI Taxonomy" id="1122955"/>
    <lineage>
        <taxon>Bacteria</taxon>
        <taxon>Thermotogati</taxon>
        <taxon>Thermotogota</taxon>
        <taxon>Thermotogae</taxon>
        <taxon>Petrotogales</taxon>
        <taxon>Petrotogaceae</taxon>
        <taxon>Petrotoga</taxon>
    </lineage>
</organism>
<accession>A0A2K1NWH7</accession>
<dbReference type="SUPFAM" id="SSF53383">
    <property type="entry name" value="PLP-dependent transferases"/>
    <property type="match status" value="1"/>
</dbReference>
<reference evidence="4 5" key="1">
    <citation type="submission" date="2013-12" db="EMBL/GenBank/DDBJ databases">
        <title>Comparative genomics of Petrotoga isolates.</title>
        <authorList>
            <person name="Nesbo C.L."/>
            <person name="Charchuk R."/>
            <person name="Chow K."/>
        </authorList>
    </citation>
    <scope>NUCLEOTIDE SEQUENCE [LARGE SCALE GENOMIC DNA]</scope>
    <source>
        <strain evidence="4 5">DSM 13574</strain>
    </source>
</reference>
<evidence type="ECO:0000313" key="4">
    <source>
        <dbReference type="EMBL" id="PNR94886.1"/>
    </source>
</evidence>
<evidence type="ECO:0000313" key="5">
    <source>
        <dbReference type="Proteomes" id="UP000236434"/>
    </source>
</evidence>
<name>A0A2K1NWH7_9BACT</name>
<evidence type="ECO:0000256" key="3">
    <source>
        <dbReference type="RuleBase" id="RU004508"/>
    </source>
</evidence>
<dbReference type="AlphaFoldDB" id="A0A2K1NWH7"/>
<dbReference type="PANTHER" id="PTHR30244:SF39">
    <property type="entry name" value="BLR3650 PROTEIN"/>
    <property type="match status" value="1"/>
</dbReference>
<dbReference type="Gene3D" id="3.90.1150.10">
    <property type="entry name" value="Aspartate Aminotransferase, domain 1"/>
    <property type="match status" value="1"/>
</dbReference>
<evidence type="ECO:0000256" key="1">
    <source>
        <dbReference type="PIRSR" id="PIRSR000390-1"/>
    </source>
</evidence>
<proteinExistence type="inferred from homology"/>